<proteinExistence type="predicted"/>
<dbReference type="GO" id="GO:0005507">
    <property type="term" value="F:copper ion binding"/>
    <property type="evidence" value="ECO:0007669"/>
    <property type="project" value="TreeGrafter"/>
</dbReference>
<dbReference type="Proteomes" id="UP000248557">
    <property type="component" value="Unassembled WGS sequence"/>
</dbReference>
<dbReference type="InterPro" id="IPR036412">
    <property type="entry name" value="HAD-like_sf"/>
</dbReference>
<reference evidence="2 3" key="1">
    <citation type="submission" date="2017-05" db="EMBL/GenBank/DDBJ databases">
        <title>Host range expansion of the Methanosphaera genus to humans and monogastric animals involves recent and extensive reduction in genome content.</title>
        <authorList>
            <person name="Hoedt E.C."/>
            <person name="Volmer J.G."/>
            <person name="Parks D.H."/>
            <person name="Rosewarne C.P."/>
            <person name="Denman S.E."/>
            <person name="Mcsweeney C.S."/>
            <person name="O Cuiv P."/>
            <person name="Hugenholtz P."/>
            <person name="Tyson G.W."/>
            <person name="Morrison M."/>
        </authorList>
    </citation>
    <scope>NUCLEOTIDE SEQUENCE [LARGE SCALE GENOMIC DNA]</scope>
    <source>
        <strain evidence="2 3">PA5</strain>
    </source>
</reference>
<keyword evidence="1" id="KW-1278">Translocase</keyword>
<evidence type="ECO:0000256" key="1">
    <source>
        <dbReference type="ARBA" id="ARBA00022967"/>
    </source>
</evidence>
<sequence>MSSMKSIVFDNAGTILKRITVLNDVVHNKLIYETNTIGIANQKKSRIIVVLQESVNELSRHTGTLYDYLKDNMEYFEISYSQINILKSDVVDVLANDSTSFHDLFLATNTLIENYDVEIISGCALIIDMDNGMIEYVYTAGGVFFEDTRRVMNFINNSPLSIYIASGDNKESLSKIASILKIPKSNVYSTLNREGKYNLVNTLQRRGDYVYMVGNHTNDQLAIEAANTGILTLEQGENVPDMLKDSADHIIYSIGDVISIIKKNRGD</sequence>
<evidence type="ECO:0008006" key="4">
    <source>
        <dbReference type="Google" id="ProtNLM"/>
    </source>
</evidence>
<gene>
    <name evidence="2" type="ORF">CA615_00965</name>
</gene>
<evidence type="ECO:0000313" key="2">
    <source>
        <dbReference type="EMBL" id="RAP03673.1"/>
    </source>
</evidence>
<dbReference type="InterPro" id="IPR023214">
    <property type="entry name" value="HAD_sf"/>
</dbReference>
<dbReference type="Gene3D" id="3.40.50.1000">
    <property type="entry name" value="HAD superfamily/HAD-like"/>
    <property type="match status" value="1"/>
</dbReference>
<protein>
    <recommendedName>
        <fullName evidence="4">Soluble P-type ATPase-like phosphatase</fullName>
    </recommendedName>
</protein>
<accession>A0A328Q2A2</accession>
<dbReference type="GO" id="GO:0016020">
    <property type="term" value="C:membrane"/>
    <property type="evidence" value="ECO:0007669"/>
    <property type="project" value="TreeGrafter"/>
</dbReference>
<organism evidence="2 3">
    <name type="scientific">Methanosphaera stadtmanae</name>
    <dbReference type="NCBI Taxonomy" id="2317"/>
    <lineage>
        <taxon>Archaea</taxon>
        <taxon>Methanobacteriati</taxon>
        <taxon>Methanobacteriota</taxon>
        <taxon>Methanomada group</taxon>
        <taxon>Methanobacteria</taxon>
        <taxon>Methanobacteriales</taxon>
        <taxon>Methanobacteriaceae</taxon>
        <taxon>Methanosphaera</taxon>
    </lineage>
</organism>
<dbReference type="GO" id="GO:0055070">
    <property type="term" value="P:copper ion homeostasis"/>
    <property type="evidence" value="ECO:0007669"/>
    <property type="project" value="TreeGrafter"/>
</dbReference>
<evidence type="ECO:0000313" key="3">
    <source>
        <dbReference type="Proteomes" id="UP000248557"/>
    </source>
</evidence>
<dbReference type="PANTHER" id="PTHR43520:SF8">
    <property type="entry name" value="P-TYPE CU(+) TRANSPORTER"/>
    <property type="match status" value="1"/>
</dbReference>
<name>A0A328Q2A2_9EURY</name>
<dbReference type="SUPFAM" id="SSF56784">
    <property type="entry name" value="HAD-like"/>
    <property type="match status" value="1"/>
</dbReference>
<dbReference type="PANTHER" id="PTHR43520">
    <property type="entry name" value="ATP7, ISOFORM B"/>
    <property type="match status" value="1"/>
</dbReference>
<dbReference type="EMBL" id="NGJK01000012">
    <property type="protein sequence ID" value="RAP03673.1"/>
    <property type="molecule type" value="Genomic_DNA"/>
</dbReference>
<dbReference type="GO" id="GO:0043682">
    <property type="term" value="F:P-type divalent copper transporter activity"/>
    <property type="evidence" value="ECO:0007669"/>
    <property type="project" value="TreeGrafter"/>
</dbReference>
<dbReference type="AlphaFoldDB" id="A0A328Q2A2"/>
<comment type="caution">
    <text evidence="2">The sequence shown here is derived from an EMBL/GenBank/DDBJ whole genome shotgun (WGS) entry which is preliminary data.</text>
</comment>